<dbReference type="AlphaFoldDB" id="A0A316UVG2"/>
<evidence type="ECO:0000256" key="4">
    <source>
        <dbReference type="ARBA" id="ARBA00011881"/>
    </source>
</evidence>
<dbReference type="PRINTS" id="PR00189">
    <property type="entry name" value="TRNSTHYRETIN"/>
</dbReference>
<comment type="similarity">
    <text evidence="3 8">Belongs to the transthyretin family. 5-hydroxyisourate hydrolase subfamily.</text>
</comment>
<dbReference type="CDD" id="cd05822">
    <property type="entry name" value="TLP_HIUase"/>
    <property type="match status" value="1"/>
</dbReference>
<dbReference type="Gene3D" id="2.60.40.180">
    <property type="entry name" value="Transthyretin/hydroxyisourate hydrolase domain"/>
    <property type="match status" value="1"/>
</dbReference>
<dbReference type="EC" id="3.5.2.17" evidence="8"/>
<accession>A0A316UVG2</accession>
<dbReference type="Proteomes" id="UP000245884">
    <property type="component" value="Unassembled WGS sequence"/>
</dbReference>
<feature type="binding site" evidence="7">
    <location>
        <position position="8"/>
    </location>
    <ligand>
        <name>substrate</name>
    </ligand>
</feature>
<protein>
    <recommendedName>
        <fullName evidence="8">5-hydroxyisourate hydrolase</fullName>
        <shortName evidence="8">HIU hydrolase</shortName>
        <shortName evidence="8">HIUHase</shortName>
        <ecNumber evidence="8">3.5.2.17</ecNumber>
    </recommendedName>
</protein>
<dbReference type="InterPro" id="IPR023418">
    <property type="entry name" value="Thyroxine_BS"/>
</dbReference>
<name>A0A316UVG2_9BASI</name>
<comment type="catalytic activity">
    <reaction evidence="1 8">
        <text>5-hydroxyisourate + H2O = 5-hydroxy-2-oxo-4-ureido-2,5-dihydro-1H-imidazole-5-carboxylate + H(+)</text>
        <dbReference type="Rhea" id="RHEA:23736"/>
        <dbReference type="ChEBI" id="CHEBI:15377"/>
        <dbReference type="ChEBI" id="CHEBI:15378"/>
        <dbReference type="ChEBI" id="CHEBI:18072"/>
        <dbReference type="ChEBI" id="CHEBI:58639"/>
        <dbReference type="EC" id="3.5.2.17"/>
    </reaction>
</comment>
<evidence type="ECO:0000256" key="1">
    <source>
        <dbReference type="ARBA" id="ARBA00001043"/>
    </source>
</evidence>
<evidence type="ECO:0000256" key="8">
    <source>
        <dbReference type="RuleBase" id="RU361270"/>
    </source>
</evidence>
<organism evidence="10 11">
    <name type="scientific">Jaminaea rosea</name>
    <dbReference type="NCBI Taxonomy" id="1569628"/>
    <lineage>
        <taxon>Eukaryota</taxon>
        <taxon>Fungi</taxon>
        <taxon>Dikarya</taxon>
        <taxon>Basidiomycota</taxon>
        <taxon>Ustilaginomycotina</taxon>
        <taxon>Exobasidiomycetes</taxon>
        <taxon>Microstromatales</taxon>
        <taxon>Microstromatales incertae sedis</taxon>
        <taxon>Jaminaea</taxon>
    </lineage>
</organism>
<proteinExistence type="inferred from homology"/>
<keyword evidence="6 8" id="KW-0378">Hydrolase</keyword>
<dbReference type="PROSITE" id="PS00769">
    <property type="entry name" value="TRANSTHYRETIN_2"/>
    <property type="match status" value="1"/>
</dbReference>
<evidence type="ECO:0000256" key="2">
    <source>
        <dbReference type="ARBA" id="ARBA00002704"/>
    </source>
</evidence>
<dbReference type="PANTHER" id="PTHR10395:SF7">
    <property type="entry name" value="5-HYDROXYISOURATE HYDROLASE"/>
    <property type="match status" value="1"/>
</dbReference>
<dbReference type="PANTHER" id="PTHR10395">
    <property type="entry name" value="URICASE AND TRANSTHYRETIN-RELATED"/>
    <property type="match status" value="1"/>
</dbReference>
<dbReference type="InterPro" id="IPR000895">
    <property type="entry name" value="Transthyretin/HIU_hydrolase"/>
</dbReference>
<evidence type="ECO:0000256" key="7">
    <source>
        <dbReference type="PIRSR" id="PIRSR600895-51"/>
    </source>
</evidence>
<keyword evidence="5 8" id="KW-0659">Purine metabolism</keyword>
<dbReference type="InterPro" id="IPR036817">
    <property type="entry name" value="Transthyretin/HIU_hydrolase_sf"/>
</dbReference>
<evidence type="ECO:0000259" key="9">
    <source>
        <dbReference type="Pfam" id="PF00576"/>
    </source>
</evidence>
<feature type="domain" description="Transthyretin/hydroxyisourate hydrolase" evidence="9">
    <location>
        <begin position="5"/>
        <end position="120"/>
    </location>
</feature>
<dbReference type="InterPro" id="IPR023416">
    <property type="entry name" value="Transthyretin/HIU_hydrolase_d"/>
</dbReference>
<evidence type="ECO:0000256" key="3">
    <source>
        <dbReference type="ARBA" id="ARBA00009850"/>
    </source>
</evidence>
<feature type="binding site" evidence="7">
    <location>
        <position position="118"/>
    </location>
    <ligand>
        <name>substrate</name>
    </ligand>
</feature>
<dbReference type="GO" id="GO:0006144">
    <property type="term" value="P:purine nucleobase metabolic process"/>
    <property type="evidence" value="ECO:0007669"/>
    <property type="project" value="UniProtKB-KW"/>
</dbReference>
<dbReference type="Pfam" id="PF00576">
    <property type="entry name" value="Transthyretin"/>
    <property type="match status" value="1"/>
</dbReference>
<dbReference type="STRING" id="1569628.A0A316UVG2"/>
<dbReference type="OrthoDB" id="10265230at2759"/>
<dbReference type="GO" id="GO:0033971">
    <property type="term" value="F:hydroxyisourate hydrolase activity"/>
    <property type="evidence" value="ECO:0007669"/>
    <property type="project" value="UniProtKB-EC"/>
</dbReference>
<evidence type="ECO:0000256" key="5">
    <source>
        <dbReference type="ARBA" id="ARBA00022631"/>
    </source>
</evidence>
<dbReference type="GeneID" id="37029381"/>
<dbReference type="InterPro" id="IPR014306">
    <property type="entry name" value="Hydroxyisourate_hydrolase"/>
</dbReference>
<evidence type="ECO:0000256" key="6">
    <source>
        <dbReference type="ARBA" id="ARBA00022801"/>
    </source>
</evidence>
<dbReference type="NCBIfam" id="TIGR02962">
    <property type="entry name" value="hdxy_isourate"/>
    <property type="match status" value="1"/>
</dbReference>
<dbReference type="RefSeq" id="XP_025361717.1">
    <property type="nucleotide sequence ID" value="XM_025507558.1"/>
</dbReference>
<reference evidence="10 11" key="1">
    <citation type="journal article" date="2018" name="Mol. Biol. Evol.">
        <title>Broad Genomic Sampling Reveals a Smut Pathogenic Ancestry of the Fungal Clade Ustilaginomycotina.</title>
        <authorList>
            <person name="Kijpornyongpan T."/>
            <person name="Mondo S.J."/>
            <person name="Barry K."/>
            <person name="Sandor L."/>
            <person name="Lee J."/>
            <person name="Lipzen A."/>
            <person name="Pangilinan J."/>
            <person name="LaButti K."/>
            <person name="Hainaut M."/>
            <person name="Henrissat B."/>
            <person name="Grigoriev I.V."/>
            <person name="Spatafora J.W."/>
            <person name="Aime M.C."/>
        </authorList>
    </citation>
    <scope>NUCLEOTIDE SEQUENCE [LARGE SCALE GENOMIC DNA]</scope>
    <source>
        <strain evidence="10 11">MCA 5214</strain>
    </source>
</reference>
<gene>
    <name evidence="10" type="ORF">BDZ90DRAFT_246409</name>
</gene>
<comment type="function">
    <text evidence="2">Catalyzes the hydrolysis of 5-hydroxyisourate (HIU) to 2-oxo-4-hydroxy-4-carboxy-5-ureidoimidazoline (OHCU).</text>
</comment>
<feature type="binding site" evidence="7">
    <location>
        <position position="51"/>
    </location>
    <ligand>
        <name>substrate</name>
    </ligand>
</feature>
<dbReference type="EMBL" id="KZ819669">
    <property type="protein sequence ID" value="PWN27105.1"/>
    <property type="molecule type" value="Genomic_DNA"/>
</dbReference>
<keyword evidence="11" id="KW-1185">Reference proteome</keyword>
<sequence length="121" mass="13286">MTSPITCHVLDSALGRPAEGVEVRLELLSDRDDGTNSSELLGTGQTNADGRCTSLLPSSHTLTSASSYRLTFLTGPYFARDARKTFYPRVEILFTVSEPAEKHYHVPLLLSPFGYTTYRGS</sequence>
<evidence type="ECO:0000313" key="11">
    <source>
        <dbReference type="Proteomes" id="UP000245884"/>
    </source>
</evidence>
<dbReference type="SUPFAM" id="SSF49472">
    <property type="entry name" value="Transthyretin (synonym: prealbumin)"/>
    <property type="match status" value="1"/>
</dbReference>
<dbReference type="InterPro" id="IPR023419">
    <property type="entry name" value="Transthyretin_CS"/>
</dbReference>
<dbReference type="PROSITE" id="PS00768">
    <property type="entry name" value="TRANSTHYRETIN_1"/>
    <property type="match status" value="1"/>
</dbReference>
<comment type="subunit">
    <text evidence="4 8">Homotetramer.</text>
</comment>
<evidence type="ECO:0000313" key="10">
    <source>
        <dbReference type="EMBL" id="PWN27105.1"/>
    </source>
</evidence>